<accession>A0A3L9MH31</accession>
<keyword evidence="1" id="KW-0732">Signal</keyword>
<evidence type="ECO:0000256" key="1">
    <source>
        <dbReference type="SAM" id="SignalP"/>
    </source>
</evidence>
<dbReference type="EMBL" id="RDOJ01000002">
    <property type="protein sequence ID" value="RLZ12227.1"/>
    <property type="molecule type" value="Genomic_DNA"/>
</dbReference>
<evidence type="ECO:0000313" key="3">
    <source>
        <dbReference type="Proteomes" id="UP000275348"/>
    </source>
</evidence>
<name>A0A3L9MH31_9FLAO</name>
<dbReference type="OrthoDB" id="1321863at2"/>
<protein>
    <recommendedName>
        <fullName evidence="4">Periplasmic protein</fullName>
    </recommendedName>
</protein>
<feature type="signal peptide" evidence="1">
    <location>
        <begin position="1"/>
        <end position="18"/>
    </location>
</feature>
<gene>
    <name evidence="2" type="ORF">EAH69_01525</name>
</gene>
<proteinExistence type="predicted"/>
<sequence>MKKSILFATIIFSQVAFASDFKQIQKDSNSELFINQKTNVLINISSSDDLKLTKAFKKDLIIYLNKKFKNLTFNFDSNKSNDFQIDLNLKNVSIQHFNVPKTETRAQMGVAAKKDEVAKSFQTIDNSGVLSNSVIVFNSQLKYMNNKDFKFEVVSSNYLISKDGINKNNEFISVNDIYKTLDYEFLDFIKEDNFVNKQEIGFTNGLNGTSGFSENNINISNRENDFKAKAVIFALVFRDLEDLLKYKI</sequence>
<comment type="caution">
    <text evidence="2">The sequence shown here is derived from an EMBL/GenBank/DDBJ whole genome shotgun (WGS) entry which is preliminary data.</text>
</comment>
<keyword evidence="3" id="KW-1185">Reference proteome</keyword>
<organism evidence="2 3">
    <name type="scientific">Faecalibacter macacae</name>
    <dbReference type="NCBI Taxonomy" id="1859289"/>
    <lineage>
        <taxon>Bacteria</taxon>
        <taxon>Pseudomonadati</taxon>
        <taxon>Bacteroidota</taxon>
        <taxon>Flavobacteriia</taxon>
        <taxon>Flavobacteriales</taxon>
        <taxon>Weeksellaceae</taxon>
        <taxon>Faecalibacter</taxon>
    </lineage>
</organism>
<dbReference type="Proteomes" id="UP000275348">
    <property type="component" value="Unassembled WGS sequence"/>
</dbReference>
<feature type="chain" id="PRO_5018159182" description="Periplasmic protein" evidence="1">
    <location>
        <begin position="19"/>
        <end position="248"/>
    </location>
</feature>
<dbReference type="AlphaFoldDB" id="A0A3L9MH31"/>
<evidence type="ECO:0008006" key="4">
    <source>
        <dbReference type="Google" id="ProtNLM"/>
    </source>
</evidence>
<reference evidence="2 3" key="1">
    <citation type="submission" date="2018-10" db="EMBL/GenBank/DDBJ databases">
        <authorList>
            <person name="Chen X."/>
        </authorList>
    </citation>
    <scope>NUCLEOTIDE SEQUENCE [LARGE SCALE GENOMIC DNA]</scope>
    <source>
        <strain evidence="2 3">YIM 102668</strain>
    </source>
</reference>
<dbReference type="RefSeq" id="WP_121933440.1">
    <property type="nucleotide sequence ID" value="NZ_RDOJ01000002.1"/>
</dbReference>
<evidence type="ECO:0000313" key="2">
    <source>
        <dbReference type="EMBL" id="RLZ12227.1"/>
    </source>
</evidence>